<feature type="compositionally biased region" description="Polar residues" evidence="2">
    <location>
        <begin position="1724"/>
        <end position="1736"/>
    </location>
</feature>
<gene>
    <name evidence="3" type="ORF">ElyMa_002771100</name>
</gene>
<feature type="compositionally biased region" description="Polar residues" evidence="2">
    <location>
        <begin position="336"/>
        <end position="358"/>
    </location>
</feature>
<dbReference type="Proteomes" id="UP000762676">
    <property type="component" value="Unassembled WGS sequence"/>
</dbReference>
<evidence type="ECO:0000313" key="3">
    <source>
        <dbReference type="EMBL" id="GFR98518.1"/>
    </source>
</evidence>
<keyword evidence="1" id="KW-0175">Coiled coil</keyword>
<feature type="coiled-coil region" evidence="1">
    <location>
        <begin position="850"/>
        <end position="877"/>
    </location>
</feature>
<proteinExistence type="predicted"/>
<feature type="compositionally biased region" description="Basic and acidic residues" evidence="2">
    <location>
        <begin position="505"/>
        <end position="515"/>
    </location>
</feature>
<feature type="compositionally biased region" description="Polar residues" evidence="2">
    <location>
        <begin position="517"/>
        <end position="534"/>
    </location>
</feature>
<feature type="region of interest" description="Disordered" evidence="2">
    <location>
        <begin position="265"/>
        <end position="398"/>
    </location>
</feature>
<feature type="region of interest" description="Disordered" evidence="2">
    <location>
        <begin position="1724"/>
        <end position="1746"/>
    </location>
</feature>
<dbReference type="EMBL" id="BMAT01005698">
    <property type="protein sequence ID" value="GFR98518.1"/>
    <property type="molecule type" value="Genomic_DNA"/>
</dbReference>
<feature type="compositionally biased region" description="Basic and acidic residues" evidence="2">
    <location>
        <begin position="769"/>
        <end position="794"/>
    </location>
</feature>
<feature type="region of interest" description="Disordered" evidence="2">
    <location>
        <begin position="478"/>
        <end position="555"/>
    </location>
</feature>
<protein>
    <submittedName>
        <fullName evidence="3">Myomegalin</fullName>
    </submittedName>
</protein>
<feature type="compositionally biased region" description="Polar residues" evidence="2">
    <location>
        <begin position="541"/>
        <end position="555"/>
    </location>
</feature>
<accession>A0AAV4HKW3</accession>
<feature type="compositionally biased region" description="Low complexity" evidence="2">
    <location>
        <begin position="741"/>
        <end position="760"/>
    </location>
</feature>
<feature type="region of interest" description="Disordered" evidence="2">
    <location>
        <begin position="738"/>
        <end position="796"/>
    </location>
</feature>
<reference evidence="3 4" key="1">
    <citation type="journal article" date="2021" name="Elife">
        <title>Chloroplast acquisition without the gene transfer in kleptoplastic sea slugs, Plakobranchus ocellatus.</title>
        <authorList>
            <person name="Maeda T."/>
            <person name="Takahashi S."/>
            <person name="Yoshida T."/>
            <person name="Shimamura S."/>
            <person name="Takaki Y."/>
            <person name="Nagai Y."/>
            <person name="Toyoda A."/>
            <person name="Suzuki Y."/>
            <person name="Arimoto A."/>
            <person name="Ishii H."/>
            <person name="Satoh N."/>
            <person name="Nishiyama T."/>
            <person name="Hasebe M."/>
            <person name="Maruyama T."/>
            <person name="Minagawa J."/>
            <person name="Obokata J."/>
            <person name="Shigenobu S."/>
        </authorList>
    </citation>
    <scope>NUCLEOTIDE SEQUENCE [LARGE SCALE GENOMIC DNA]</scope>
</reference>
<evidence type="ECO:0000256" key="1">
    <source>
        <dbReference type="SAM" id="Coils"/>
    </source>
</evidence>
<feature type="region of interest" description="Disordered" evidence="2">
    <location>
        <begin position="1470"/>
        <end position="1523"/>
    </location>
</feature>
<evidence type="ECO:0000313" key="4">
    <source>
        <dbReference type="Proteomes" id="UP000762676"/>
    </source>
</evidence>
<feature type="region of interest" description="Disordered" evidence="2">
    <location>
        <begin position="51"/>
        <end position="103"/>
    </location>
</feature>
<feature type="compositionally biased region" description="Polar residues" evidence="2">
    <location>
        <begin position="125"/>
        <end position="149"/>
    </location>
</feature>
<feature type="compositionally biased region" description="Polar residues" evidence="2">
    <location>
        <begin position="296"/>
        <end position="311"/>
    </location>
</feature>
<organism evidence="3 4">
    <name type="scientific">Elysia marginata</name>
    <dbReference type="NCBI Taxonomy" id="1093978"/>
    <lineage>
        <taxon>Eukaryota</taxon>
        <taxon>Metazoa</taxon>
        <taxon>Spiralia</taxon>
        <taxon>Lophotrochozoa</taxon>
        <taxon>Mollusca</taxon>
        <taxon>Gastropoda</taxon>
        <taxon>Heterobranchia</taxon>
        <taxon>Euthyneura</taxon>
        <taxon>Panpulmonata</taxon>
        <taxon>Sacoglossa</taxon>
        <taxon>Placobranchoidea</taxon>
        <taxon>Plakobranchidae</taxon>
        <taxon>Elysia</taxon>
    </lineage>
</organism>
<feature type="compositionally biased region" description="Low complexity" evidence="2">
    <location>
        <begin position="268"/>
        <end position="283"/>
    </location>
</feature>
<feature type="compositionally biased region" description="Low complexity" evidence="2">
    <location>
        <begin position="682"/>
        <end position="693"/>
    </location>
</feature>
<feature type="compositionally biased region" description="Polar residues" evidence="2">
    <location>
        <begin position="90"/>
        <end position="103"/>
    </location>
</feature>
<feature type="region of interest" description="Disordered" evidence="2">
    <location>
        <begin position="674"/>
        <end position="695"/>
    </location>
</feature>
<dbReference type="PANTHER" id="PTHR45615">
    <property type="entry name" value="MYOSIN HEAVY CHAIN, NON-MUSCLE"/>
    <property type="match status" value="1"/>
</dbReference>
<dbReference type="PANTHER" id="PTHR45615:SF63">
    <property type="entry name" value="CHROMOSOME UNDETERMINED SCAFFOLD_10, WHOLE GENOME SHOTGUN SEQUENCE"/>
    <property type="match status" value="1"/>
</dbReference>
<feature type="coiled-coil region" evidence="1">
    <location>
        <begin position="907"/>
        <end position="1032"/>
    </location>
</feature>
<comment type="caution">
    <text evidence="3">The sequence shown here is derived from an EMBL/GenBank/DDBJ whole genome shotgun (WGS) entry which is preliminary data.</text>
</comment>
<feature type="compositionally biased region" description="Basic and acidic residues" evidence="2">
    <location>
        <begin position="369"/>
        <end position="378"/>
    </location>
</feature>
<feature type="region of interest" description="Disordered" evidence="2">
    <location>
        <begin position="121"/>
        <end position="149"/>
    </location>
</feature>
<feature type="coiled-coil region" evidence="1">
    <location>
        <begin position="1317"/>
        <end position="1354"/>
    </location>
</feature>
<name>A0AAV4HKW3_9GAST</name>
<evidence type="ECO:0000256" key="2">
    <source>
        <dbReference type="SAM" id="MobiDB-lite"/>
    </source>
</evidence>
<feature type="coiled-coil region" evidence="1">
    <location>
        <begin position="1068"/>
        <end position="1288"/>
    </location>
</feature>
<sequence length="1746" mass="195125">MSNLPAGPKDAASSAELLLTEISSVQNIYRQLEGGVQKNSQLHQALLNSLRGDRRQSDSPDSNSCQDGGYNLAPSGHLVDTTSDIRHQKQPVSSATGRSVGSNTSLAQVDRSFQTGTALSHLDQGVQTSPASAQTVDAGTSATDISFGNENTTVKTSLVADQPQGNKPQPNSLLISPSKYPNLVPSHRLRHSHVHFADTGDNLDIKSLTDDAKGIRPVSAENSHNLDYFNCSPGVLFDEVNFDVRAHDCASSTRFNTRATISPTANLSNTASHSSIISSTKSALPATPRQGPEKTYASTRNGPSQDLSGHQDSGDEALDQNGSSNRIGDVIDFNNHRSNSFVSPGSKIGQSNGQSSKYHNGKSLIDQQLEDRSGEKAESPLVNRSGEKGDQRSRRNSWAEELEQYRVHDQDRGADQPPQSDQQQQQLQQQTQVIASMSAVELRDLVAQLQVDLVDAVKENKALHEELKALPKRQSVVNGSVNANNRADIKSRIPRLHASSSRHSTTSEDSDHVDGSRNATNVSSEYRSQQNSNIPRGVRNRTASADRGTSSTLQSRLSDSCTLIKNLQDKLHATENTVRLLSKKNKAYVSALESVGISPRVLNRSNSESCLSSFVDASQEKIATVAGLNSPDQNRRLAYLLSPLKNRELSGSREKSRAISSSMPTFDTDLFQSSPPVALAKSPTTSTATSCSPVRNTDMSACSSASYLPQMQSTTNVISQTLSSVDISEPGVYFKVPAVPPSTSFRSTGSGSSPTRKTGPASDQFQQLNEDRSSIGLGDDTKSPPRSSPSKDKSSTYNQINASLIDVSAYPDVTYTSLLDGTLLNRLHHMTNMDHSMSTTMNEDVSSMNVDQLQGRLEHLERVNLTLREEINVYEAIYRSQGTQVTTSFFDSSDKEQERPKSDDDLLKQHLVEIKKLRQRLERLDITKDPEQLLIFQSHTQQRITRQEAMLAHLQQQLVEKEERHLQECAQLQHRLAREKVAVGERLEQTVADLRKQLDAQMSTVEKYEQHVQELKLQLQLGEEREKKQEEEITKIMSEKAELGDDLVKRDKEFLEMEKLMFRLEMAKESSESACRQTELDLEEREKECNNLRKEIEESKENSKCLKEIVVKREKSLQEKIYSLQKMTNEKAALAEHIREKENQVKKSEEALGNLRKEMHDIHSTYDNMKMQLQSEIQELKSDLRNKEELEARNAFQKAAYEAEAQRLTEEKVQMKAAHEQELDNERMDTRRQLEDLRSQLKDKKQIESELEMLRERAKTLSALQCKVEKLESQLDHKASRESELLDQLDSLSGLQDSFDRNQECLKSVQMEKTKIHQDLKEREEKLRKRDKQLKNLIDQHKKLEATFSKQKNMLKEKTELIYSQKKQLRLFEVSLTASSQEEKNDIMKQLLKELIATQRQVEELLSRLEQNPLSQPTVVVETLGLGKVTTGAGVTTTVTTTSETRSSSSSGQDNVDTVLSVGVREGSPEICRGSLSPSASEGELDMPTSSLVGGHTVASSSSSSSSPLRPVSTNLSPVPPSHYPLSPRHLRYYADIDSELIPGQMPQSMVGSDIRSLFAVLKLEAHEKLRKMSSESLVVLSTVEARLEDRLRSYKAMAVSESVDYSTLRETSMSCRNLRLCLEEAVKLVASAWITELPPVDARGHFYDPVLAEQNENLKRDLTLLRSRHDVLDHTVKEQQGRLQASKERHKNWEQSLYKQLHKTAQDMEKAKENFDAAGLVSKKSQSLRVRSPNISPRKRHDETL</sequence>
<keyword evidence="4" id="KW-1185">Reference proteome</keyword>